<dbReference type="OrthoDB" id="197151at2157"/>
<comment type="cofactor">
    <cofactor evidence="1">
        <name>Zn(2+)</name>
        <dbReference type="ChEBI" id="CHEBI:29105"/>
    </cofactor>
</comment>
<dbReference type="PANTHER" id="PTHR46233">
    <property type="entry name" value="HYDROXYACYLGLUTATHIONE HYDROLASE GLOC"/>
    <property type="match status" value="1"/>
</dbReference>
<dbReference type="PANTHER" id="PTHR46233:SF3">
    <property type="entry name" value="HYDROXYACYLGLUTATHIONE HYDROLASE GLOC"/>
    <property type="match status" value="1"/>
</dbReference>
<proteinExistence type="predicted"/>
<dbReference type="SMART" id="SM00849">
    <property type="entry name" value="Lactamase_B"/>
    <property type="match status" value="1"/>
</dbReference>
<sequence length="208" mass="22642">MKVINVNGVFYDSNAYLLDAKRKTLVDAGIDGSRVLKSLPEDLELIILTHCHYDHIAAVPEIVKATGAKVAMHEADVPFIKSSKINCARMFGSDSPELKVDMVLKDGDEIDLGDVKLRVIHTPGHTPGSICLYEPVSKAMFTGDTVFEEGGFGRTDIGGNPEHMLSSLATLTRFEVVTLYPGHGNIVAENAPEALRTSLKSARFMLMI</sequence>
<protein>
    <recommendedName>
        <fullName evidence="5">Metallo-beta-lactamase domain-containing protein</fullName>
    </recommendedName>
</protein>
<name>Q0W7P0_METAR</name>
<dbReference type="STRING" id="351160.RCIX100"/>
<dbReference type="InterPro" id="IPR036866">
    <property type="entry name" value="RibonucZ/Hydroxyglut_hydro"/>
</dbReference>
<evidence type="ECO:0000259" key="5">
    <source>
        <dbReference type="SMART" id="SM00849"/>
    </source>
</evidence>
<dbReference type="Pfam" id="PF00753">
    <property type="entry name" value="Lactamase_B"/>
    <property type="match status" value="1"/>
</dbReference>
<keyword evidence="4" id="KW-0862">Zinc</keyword>
<evidence type="ECO:0000256" key="2">
    <source>
        <dbReference type="ARBA" id="ARBA00022723"/>
    </source>
</evidence>
<dbReference type="eggNOG" id="arCOG00504">
    <property type="taxonomic scope" value="Archaea"/>
</dbReference>
<feature type="domain" description="Metallo-beta-lactamase" evidence="5">
    <location>
        <begin position="12"/>
        <end position="183"/>
    </location>
</feature>
<evidence type="ECO:0000256" key="4">
    <source>
        <dbReference type="ARBA" id="ARBA00022833"/>
    </source>
</evidence>
<dbReference type="PATRIC" id="fig|351160.9.peg.2634"/>
<evidence type="ECO:0000313" key="7">
    <source>
        <dbReference type="Proteomes" id="UP000000663"/>
    </source>
</evidence>
<keyword evidence="7" id="KW-1185">Reference proteome</keyword>
<dbReference type="GO" id="GO:0016787">
    <property type="term" value="F:hydrolase activity"/>
    <property type="evidence" value="ECO:0007669"/>
    <property type="project" value="UniProtKB-KW"/>
</dbReference>
<dbReference type="RefSeq" id="WP_012036892.1">
    <property type="nucleotide sequence ID" value="NC_009464.1"/>
</dbReference>
<reference evidence="6 7" key="1">
    <citation type="journal article" date="2006" name="Science">
        <title>Genome of rice cluster I archaea -- the key methane producers in the rice rhizosphere.</title>
        <authorList>
            <person name="Erkel C."/>
            <person name="Kube M."/>
            <person name="Reinhardt R."/>
            <person name="Liesack W."/>
        </authorList>
    </citation>
    <scope>NUCLEOTIDE SEQUENCE [LARGE SCALE GENOMIC DNA]</scope>
    <source>
        <strain evidence="7">DSM 22066 / NBRC 105507 / MRE50</strain>
    </source>
</reference>
<evidence type="ECO:0000256" key="1">
    <source>
        <dbReference type="ARBA" id="ARBA00001947"/>
    </source>
</evidence>
<dbReference type="KEGG" id="rci:RCIX100"/>
<accession>Q0W7P0</accession>
<keyword evidence="3" id="KW-0378">Hydrolase</keyword>
<dbReference type="Gene3D" id="3.60.15.10">
    <property type="entry name" value="Ribonuclease Z/Hydroxyacylglutathione hydrolase-like"/>
    <property type="match status" value="1"/>
</dbReference>
<dbReference type="GO" id="GO:0046872">
    <property type="term" value="F:metal ion binding"/>
    <property type="evidence" value="ECO:0007669"/>
    <property type="project" value="UniProtKB-KW"/>
</dbReference>
<evidence type="ECO:0000313" key="6">
    <source>
        <dbReference type="EMBL" id="CAJ35603.1"/>
    </source>
</evidence>
<dbReference type="EMBL" id="AM114193">
    <property type="protein sequence ID" value="CAJ35603.1"/>
    <property type="molecule type" value="Genomic_DNA"/>
</dbReference>
<dbReference type="SUPFAM" id="SSF56281">
    <property type="entry name" value="Metallo-hydrolase/oxidoreductase"/>
    <property type="match status" value="1"/>
</dbReference>
<dbReference type="InterPro" id="IPR051453">
    <property type="entry name" value="MBL_Glyoxalase_II"/>
</dbReference>
<gene>
    <name evidence="6" type="ORF">RCIX100</name>
</gene>
<evidence type="ECO:0000256" key="3">
    <source>
        <dbReference type="ARBA" id="ARBA00022801"/>
    </source>
</evidence>
<dbReference type="Proteomes" id="UP000000663">
    <property type="component" value="Chromosome"/>
</dbReference>
<dbReference type="InterPro" id="IPR001279">
    <property type="entry name" value="Metallo-B-lactamas"/>
</dbReference>
<keyword evidence="2" id="KW-0479">Metal-binding</keyword>
<dbReference type="GeneID" id="5142831"/>
<organism evidence="6 7">
    <name type="scientific">Methanocella arvoryzae (strain DSM 22066 / NBRC 105507 / MRE50)</name>
    <dbReference type="NCBI Taxonomy" id="351160"/>
    <lineage>
        <taxon>Archaea</taxon>
        <taxon>Methanobacteriati</taxon>
        <taxon>Methanobacteriota</taxon>
        <taxon>Stenosarchaea group</taxon>
        <taxon>Methanomicrobia</taxon>
        <taxon>Methanocellales</taxon>
        <taxon>Methanocellaceae</taxon>
        <taxon>Methanocella</taxon>
    </lineage>
</organism>
<dbReference type="AlphaFoldDB" id="Q0W7P0"/>
<dbReference type="CDD" id="cd06262">
    <property type="entry name" value="metallo-hydrolase-like_MBL-fold"/>
    <property type="match status" value="1"/>
</dbReference>